<organism evidence="1 4">
    <name type="scientific">Hymenolepis diminuta</name>
    <name type="common">Rat tapeworm</name>
    <dbReference type="NCBI Taxonomy" id="6216"/>
    <lineage>
        <taxon>Eukaryota</taxon>
        <taxon>Metazoa</taxon>
        <taxon>Spiralia</taxon>
        <taxon>Lophotrochozoa</taxon>
        <taxon>Platyhelminthes</taxon>
        <taxon>Cestoda</taxon>
        <taxon>Eucestoda</taxon>
        <taxon>Cyclophyllidea</taxon>
        <taxon>Hymenolepididae</taxon>
        <taxon>Hymenolepis</taxon>
    </lineage>
</organism>
<reference evidence="1 4" key="1">
    <citation type="submission" date="2019-07" db="EMBL/GenBank/DDBJ databases">
        <authorList>
            <person name="Jastrzebski P J."/>
            <person name="Paukszto L."/>
            <person name="Jastrzebski P J."/>
        </authorList>
    </citation>
    <scope>NUCLEOTIDE SEQUENCE [LARGE SCALE GENOMIC DNA]</scope>
    <source>
        <strain evidence="1 4">WMS-il1</strain>
    </source>
</reference>
<proteinExistence type="predicted"/>
<dbReference type="EMBL" id="CABIJS010000054">
    <property type="protein sequence ID" value="VUZ41175.1"/>
    <property type="molecule type" value="Genomic_DNA"/>
</dbReference>
<dbReference type="EMBL" id="CABIJS010000094">
    <property type="protein sequence ID" value="VUZ42715.1"/>
    <property type="molecule type" value="Genomic_DNA"/>
</dbReference>
<protein>
    <recommendedName>
        <fullName evidence="5">Trafficking protein particle complex subunit</fullName>
    </recommendedName>
</protein>
<sequence length="69" mass="8014">MYIFDVRGNNVFYKEWVTLKASNSKENDTKLMQDQSISITLFRRPYGFEDFSHFGAFFTSSLQGTGKCI</sequence>
<evidence type="ECO:0000313" key="2">
    <source>
        <dbReference type="EMBL" id="VUZ42715.1"/>
    </source>
</evidence>
<evidence type="ECO:0000313" key="3">
    <source>
        <dbReference type="EMBL" id="VUZ42721.1"/>
    </source>
</evidence>
<dbReference type="Proteomes" id="UP000321570">
    <property type="component" value="Unassembled WGS sequence"/>
</dbReference>
<dbReference type="AlphaFoldDB" id="A0A564Y1I2"/>
<evidence type="ECO:0000313" key="1">
    <source>
        <dbReference type="EMBL" id="VUZ41175.1"/>
    </source>
</evidence>
<evidence type="ECO:0000313" key="4">
    <source>
        <dbReference type="Proteomes" id="UP000321570"/>
    </source>
</evidence>
<keyword evidence="4" id="KW-1185">Reference proteome</keyword>
<name>A0A564Y1I2_HYMDI</name>
<evidence type="ECO:0008006" key="5">
    <source>
        <dbReference type="Google" id="ProtNLM"/>
    </source>
</evidence>
<accession>A0A564Y1I2</accession>
<gene>
    <name evidence="1" type="ORF">WMSIL1_LOCUS2067</name>
    <name evidence="2" type="ORF">WMSIL1_LOCUS3281</name>
    <name evidence="3" type="ORF">WMSIL1_LOCUS3285</name>
</gene>
<dbReference type="EMBL" id="CABIJS010000095">
    <property type="protein sequence ID" value="VUZ42721.1"/>
    <property type="molecule type" value="Genomic_DNA"/>
</dbReference>